<comment type="similarity">
    <text evidence="2">Belongs to the SMCO4 family.</text>
</comment>
<dbReference type="EMBL" id="CAXIEN010000025">
    <property type="protein sequence ID" value="CAL1266875.1"/>
    <property type="molecule type" value="Genomic_DNA"/>
</dbReference>
<keyword evidence="5 9" id="KW-1133">Transmembrane helix</keyword>
<protein>
    <recommendedName>
        <fullName evidence="3">Single-pass membrane and coiled-coil domain-containing protein 4 homolog</fullName>
    </recommendedName>
</protein>
<evidence type="ECO:0000256" key="3">
    <source>
        <dbReference type="ARBA" id="ARBA00017028"/>
    </source>
</evidence>
<dbReference type="AlphaFoldDB" id="A0AAV1Z5L9"/>
<sequence>MRQLKGKVKESKKEKRERKKDFAENKKRFFTIALPVIIVLIALLVFFIYVSARDKRRI</sequence>
<feature type="compositionally biased region" description="Basic and acidic residues" evidence="8">
    <location>
        <begin position="7"/>
        <end position="21"/>
    </location>
</feature>
<keyword evidence="4 9" id="KW-0812">Transmembrane</keyword>
<evidence type="ECO:0000256" key="4">
    <source>
        <dbReference type="ARBA" id="ARBA00022692"/>
    </source>
</evidence>
<dbReference type="GO" id="GO:0016020">
    <property type="term" value="C:membrane"/>
    <property type="evidence" value="ECO:0007669"/>
    <property type="project" value="UniProtKB-SubCell"/>
</dbReference>
<dbReference type="Pfam" id="PF15012">
    <property type="entry name" value="DUF4519"/>
    <property type="match status" value="1"/>
</dbReference>
<keyword evidence="11" id="KW-1185">Reference proteome</keyword>
<dbReference type="InterPro" id="IPR027960">
    <property type="entry name" value="DUF4519"/>
</dbReference>
<gene>
    <name evidence="10" type="ORF">LARSCL_LOCUS3329</name>
</gene>
<feature type="region of interest" description="Disordered" evidence="8">
    <location>
        <begin position="1"/>
        <end position="21"/>
    </location>
</feature>
<name>A0AAV1Z5L9_9ARAC</name>
<evidence type="ECO:0000256" key="2">
    <source>
        <dbReference type="ARBA" id="ARBA00009202"/>
    </source>
</evidence>
<evidence type="ECO:0000256" key="6">
    <source>
        <dbReference type="ARBA" id="ARBA00023054"/>
    </source>
</evidence>
<dbReference type="PANTHER" id="PTHR34644:SF2">
    <property type="entry name" value="SINGLE-PASS MEMBRANE AND COILED-COIL DOMAIN-CONTAINING PROTEIN 4"/>
    <property type="match status" value="1"/>
</dbReference>
<keyword evidence="6" id="KW-0175">Coiled coil</keyword>
<dbReference type="Proteomes" id="UP001497382">
    <property type="component" value="Unassembled WGS sequence"/>
</dbReference>
<evidence type="ECO:0000256" key="9">
    <source>
        <dbReference type="SAM" id="Phobius"/>
    </source>
</evidence>
<comment type="subcellular location">
    <subcellularLocation>
        <location evidence="1">Membrane</location>
        <topology evidence="1">Single-pass membrane protein</topology>
    </subcellularLocation>
</comment>
<proteinExistence type="inferred from homology"/>
<evidence type="ECO:0000256" key="1">
    <source>
        <dbReference type="ARBA" id="ARBA00004167"/>
    </source>
</evidence>
<keyword evidence="7 9" id="KW-0472">Membrane</keyword>
<dbReference type="PANTHER" id="PTHR34644">
    <property type="entry name" value="SINGLE-PASS MEMBRANE AND COILED-COIL DOMAIN-CONTAINING PROTEIN 4"/>
    <property type="match status" value="1"/>
</dbReference>
<feature type="transmembrane region" description="Helical" evidence="9">
    <location>
        <begin position="29"/>
        <end position="52"/>
    </location>
</feature>
<evidence type="ECO:0000313" key="11">
    <source>
        <dbReference type="Proteomes" id="UP001497382"/>
    </source>
</evidence>
<reference evidence="10 11" key="1">
    <citation type="submission" date="2024-04" db="EMBL/GenBank/DDBJ databases">
        <authorList>
            <person name="Rising A."/>
            <person name="Reimegard J."/>
            <person name="Sonavane S."/>
            <person name="Akerstrom W."/>
            <person name="Nylinder S."/>
            <person name="Hedman E."/>
            <person name="Kallberg Y."/>
        </authorList>
    </citation>
    <scope>NUCLEOTIDE SEQUENCE [LARGE SCALE GENOMIC DNA]</scope>
</reference>
<evidence type="ECO:0000313" key="10">
    <source>
        <dbReference type="EMBL" id="CAL1266875.1"/>
    </source>
</evidence>
<evidence type="ECO:0000256" key="7">
    <source>
        <dbReference type="ARBA" id="ARBA00023136"/>
    </source>
</evidence>
<comment type="caution">
    <text evidence="10">The sequence shown here is derived from an EMBL/GenBank/DDBJ whole genome shotgun (WGS) entry which is preliminary data.</text>
</comment>
<accession>A0AAV1Z5L9</accession>
<organism evidence="10 11">
    <name type="scientific">Larinioides sclopetarius</name>
    <dbReference type="NCBI Taxonomy" id="280406"/>
    <lineage>
        <taxon>Eukaryota</taxon>
        <taxon>Metazoa</taxon>
        <taxon>Ecdysozoa</taxon>
        <taxon>Arthropoda</taxon>
        <taxon>Chelicerata</taxon>
        <taxon>Arachnida</taxon>
        <taxon>Araneae</taxon>
        <taxon>Araneomorphae</taxon>
        <taxon>Entelegynae</taxon>
        <taxon>Araneoidea</taxon>
        <taxon>Araneidae</taxon>
        <taxon>Larinioides</taxon>
    </lineage>
</organism>
<evidence type="ECO:0000256" key="5">
    <source>
        <dbReference type="ARBA" id="ARBA00022989"/>
    </source>
</evidence>
<evidence type="ECO:0000256" key="8">
    <source>
        <dbReference type="SAM" id="MobiDB-lite"/>
    </source>
</evidence>